<feature type="transmembrane region" description="Helical" evidence="11">
    <location>
        <begin position="139"/>
        <end position="158"/>
    </location>
</feature>
<keyword evidence="2" id="KW-0813">Transport</keyword>
<evidence type="ECO:0000256" key="9">
    <source>
        <dbReference type="ARBA" id="ARBA00035611"/>
    </source>
</evidence>
<evidence type="ECO:0000256" key="6">
    <source>
        <dbReference type="ARBA" id="ARBA00022692"/>
    </source>
</evidence>
<dbReference type="Pfam" id="PF02653">
    <property type="entry name" value="BPD_transp_2"/>
    <property type="match status" value="1"/>
</dbReference>
<feature type="transmembrane region" description="Helical" evidence="11">
    <location>
        <begin position="182"/>
        <end position="200"/>
    </location>
</feature>
<evidence type="ECO:0000256" key="1">
    <source>
        <dbReference type="ARBA" id="ARBA00004651"/>
    </source>
</evidence>
<dbReference type="Proteomes" id="UP000642910">
    <property type="component" value="Unassembled WGS sequence"/>
</dbReference>
<name>A0ABS0EZS2_9BACL</name>
<feature type="transmembrane region" description="Helical" evidence="11">
    <location>
        <begin position="325"/>
        <end position="344"/>
    </location>
</feature>
<organism evidence="12 13">
    <name type="scientific">Alicyclobacillus mali</name>
    <name type="common">ex Roth et al. 2021</name>
    <dbReference type="NCBI Taxonomy" id="1123961"/>
    <lineage>
        <taxon>Bacteria</taxon>
        <taxon>Bacillati</taxon>
        <taxon>Bacillota</taxon>
        <taxon>Bacilli</taxon>
        <taxon>Bacillales</taxon>
        <taxon>Alicyclobacillaceae</taxon>
        <taxon>Alicyclobacillus</taxon>
    </lineage>
</organism>
<feature type="transmembrane region" description="Helical" evidence="11">
    <location>
        <begin position="87"/>
        <end position="105"/>
    </location>
</feature>
<feature type="transmembrane region" description="Helical" evidence="11">
    <location>
        <begin position="220"/>
        <end position="237"/>
    </location>
</feature>
<keyword evidence="3" id="KW-1003">Cell membrane</keyword>
<dbReference type="PANTHER" id="PTHR32196">
    <property type="entry name" value="ABC TRANSPORTER PERMEASE PROTEIN YPHD-RELATED-RELATED"/>
    <property type="match status" value="1"/>
</dbReference>
<evidence type="ECO:0000256" key="2">
    <source>
        <dbReference type="ARBA" id="ARBA00022448"/>
    </source>
</evidence>
<feature type="transmembrane region" description="Helical" evidence="11">
    <location>
        <begin position="292"/>
        <end position="313"/>
    </location>
</feature>
<keyword evidence="13" id="KW-1185">Reference proteome</keyword>
<keyword evidence="5" id="KW-0762">Sugar transport</keyword>
<keyword evidence="7 11" id="KW-1133">Transmembrane helix</keyword>
<keyword evidence="4" id="KW-0997">Cell inner membrane</keyword>
<evidence type="ECO:0000256" key="5">
    <source>
        <dbReference type="ARBA" id="ARBA00022597"/>
    </source>
</evidence>
<feature type="transmembrane region" description="Helical" evidence="11">
    <location>
        <begin position="111"/>
        <end position="132"/>
    </location>
</feature>
<evidence type="ECO:0000313" key="13">
    <source>
        <dbReference type="Proteomes" id="UP000642910"/>
    </source>
</evidence>
<evidence type="ECO:0000256" key="11">
    <source>
        <dbReference type="SAM" id="Phobius"/>
    </source>
</evidence>
<dbReference type="CDD" id="cd06579">
    <property type="entry name" value="TM_PBP1_transp_AraH_like"/>
    <property type="match status" value="1"/>
</dbReference>
<evidence type="ECO:0000256" key="4">
    <source>
        <dbReference type="ARBA" id="ARBA00022519"/>
    </source>
</evidence>
<dbReference type="EMBL" id="JADPKZ010000021">
    <property type="protein sequence ID" value="MBF8376538.1"/>
    <property type="molecule type" value="Genomic_DNA"/>
</dbReference>
<sequence length="401" mass="41822">MTVNIGQAKQTQTPAARSTSVFDRLIGGEFQQLPVFLSLVLIWIVFEILNNSFLTSRNLSNLVLQMAEYGLLGVGETLILLLGEIDLSIAAVSAIGGAILAVLAGNGVNPYVAIIAGALSGTVLGLFQGFWVTVLRVPSFIVTLAGSLAFLGLLFVLIGQEGTVPIMNNTINAIAGNYLPDWLSWVLVAVALLLMVWTAVRDRAKRHQLGLPPKSAASTWTKLILSAAVMIGATVLLNAYQGVPIAGLVLIVFVVLLAWICQSTGFGRHIYAVGGNAEAARRAGINVKGVRIMVFTLAGTMAAIGGIVGASRLGAASTASGGSDLLMDSIAAAVIGGTSLFGGYGSVWNALLGALVIGSIENGMALLNAPTSTKYLVEGAILLLAVTFDTFTRMRRKQLGR</sequence>
<proteinExistence type="predicted"/>
<dbReference type="InterPro" id="IPR001851">
    <property type="entry name" value="ABC_transp_permease"/>
</dbReference>
<accession>A0ABS0EZS2</accession>
<feature type="transmembrane region" description="Helical" evidence="11">
    <location>
        <begin position="33"/>
        <end position="50"/>
    </location>
</feature>
<dbReference type="PANTHER" id="PTHR32196:SF32">
    <property type="entry name" value="XYLOSE TRANSPORT SYSTEM PERMEASE PROTEIN XYLH"/>
    <property type="match status" value="1"/>
</dbReference>
<dbReference type="RefSeq" id="WP_067851408.1">
    <property type="nucleotide sequence ID" value="NZ_JADPKZ010000021.1"/>
</dbReference>
<comment type="caution">
    <text evidence="12">The sequence shown here is derived from an EMBL/GenBank/DDBJ whole genome shotgun (WGS) entry which is preliminary data.</text>
</comment>
<evidence type="ECO:0000256" key="8">
    <source>
        <dbReference type="ARBA" id="ARBA00023136"/>
    </source>
</evidence>
<gene>
    <name evidence="12" type="ORF">IW967_01360</name>
</gene>
<comment type="subcellular location">
    <subcellularLocation>
        <location evidence="1">Cell membrane</location>
        <topology evidence="1">Multi-pass membrane protein</topology>
    </subcellularLocation>
</comment>
<keyword evidence="6 11" id="KW-0812">Transmembrane</keyword>
<evidence type="ECO:0000313" key="12">
    <source>
        <dbReference type="EMBL" id="MBF8376538.1"/>
    </source>
</evidence>
<feature type="transmembrane region" description="Helical" evidence="11">
    <location>
        <begin position="243"/>
        <end position="261"/>
    </location>
</feature>
<evidence type="ECO:0000256" key="7">
    <source>
        <dbReference type="ARBA" id="ARBA00022989"/>
    </source>
</evidence>
<comment type="function">
    <text evidence="9">Part of the binding-protein-dependent transport system for D-xylose. Probably responsible for the translocation of the substrate across the membrane.</text>
</comment>
<keyword evidence="8 11" id="KW-0472">Membrane</keyword>
<evidence type="ECO:0000256" key="10">
    <source>
        <dbReference type="ARBA" id="ARBA00035686"/>
    </source>
</evidence>
<protein>
    <recommendedName>
        <fullName evidence="10">Xylose transport system permease protein XylH</fullName>
    </recommendedName>
</protein>
<evidence type="ECO:0000256" key="3">
    <source>
        <dbReference type="ARBA" id="ARBA00022475"/>
    </source>
</evidence>
<reference evidence="12 13" key="1">
    <citation type="submission" date="2020-11" db="EMBL/GenBank/DDBJ databases">
        <title>Genomic insight of Alicyclobacillus mali FL 18 reveals a new arsenic-resistant strain, with potential in environmental biotechnology.</title>
        <authorList>
            <person name="Fiorentino G."/>
            <person name="Gallo G."/>
            <person name="Aulitto M."/>
        </authorList>
    </citation>
    <scope>NUCLEOTIDE SEQUENCE [LARGE SCALE GENOMIC DNA]</scope>
    <source>
        <strain evidence="12 13">FL 18</strain>
    </source>
</reference>